<feature type="region of interest" description="Disordered" evidence="1">
    <location>
        <begin position="125"/>
        <end position="146"/>
    </location>
</feature>
<comment type="caution">
    <text evidence="3">The sequence shown here is derived from an EMBL/GenBank/DDBJ whole genome shotgun (WGS) entry which is preliminary data.</text>
</comment>
<keyword evidence="4" id="KW-1185">Reference proteome</keyword>
<accession>A0A507C5J5</accession>
<evidence type="ECO:0000256" key="2">
    <source>
        <dbReference type="SAM" id="SignalP"/>
    </source>
</evidence>
<dbReference type="EMBL" id="QEAN01000444">
    <property type="protein sequence ID" value="TPX36840.1"/>
    <property type="molecule type" value="Genomic_DNA"/>
</dbReference>
<keyword evidence="2" id="KW-0732">Signal</keyword>
<reference evidence="3 4" key="1">
    <citation type="journal article" date="2019" name="Sci. Rep.">
        <title>Comparative genomics of chytrid fungi reveal insights into the obligate biotrophic and pathogenic lifestyle of Synchytrium endobioticum.</title>
        <authorList>
            <person name="van de Vossenberg B.T.L.H."/>
            <person name="Warris S."/>
            <person name="Nguyen H.D.T."/>
            <person name="van Gent-Pelzer M.P.E."/>
            <person name="Joly D.L."/>
            <person name="van de Geest H.C."/>
            <person name="Bonants P.J.M."/>
            <person name="Smith D.S."/>
            <person name="Levesque C.A."/>
            <person name="van der Lee T.A.J."/>
        </authorList>
    </citation>
    <scope>NUCLEOTIDE SEQUENCE [LARGE SCALE GENOMIC DNA]</scope>
    <source>
        <strain evidence="3 4">MB42</strain>
    </source>
</reference>
<feature type="chain" id="PRO_5021325798" evidence="2">
    <location>
        <begin position="20"/>
        <end position="174"/>
    </location>
</feature>
<gene>
    <name evidence="3" type="ORF">SeMB42_g07015</name>
</gene>
<name>A0A507C5J5_9FUNG</name>
<dbReference type="AlphaFoldDB" id="A0A507C5J5"/>
<dbReference type="VEuPathDB" id="FungiDB:SeMB42_g07015"/>
<evidence type="ECO:0000313" key="3">
    <source>
        <dbReference type="EMBL" id="TPX36840.1"/>
    </source>
</evidence>
<feature type="signal peptide" evidence="2">
    <location>
        <begin position="1"/>
        <end position="19"/>
    </location>
</feature>
<evidence type="ECO:0000256" key="1">
    <source>
        <dbReference type="SAM" id="MobiDB-lite"/>
    </source>
</evidence>
<protein>
    <submittedName>
        <fullName evidence="3">Uncharacterized protein</fullName>
    </submittedName>
</protein>
<sequence length="174" mass="17816">MKTASIYIVVVLITVLVHSVIPQVTNCFKEADVLRCATPSETDAMVPSAAPLSMPDDSPVPLPTTDMGSPGMFVGTPTPRTVPGEAPAPVPNSAKAAPISMIASNEPTPIFVIPTMTREATRIPATIERRPSATASLSPGKTDAAGKQLASGASTCAVGFAGVMLVLFSNLASL</sequence>
<organism evidence="3 4">
    <name type="scientific">Synchytrium endobioticum</name>
    <dbReference type="NCBI Taxonomy" id="286115"/>
    <lineage>
        <taxon>Eukaryota</taxon>
        <taxon>Fungi</taxon>
        <taxon>Fungi incertae sedis</taxon>
        <taxon>Chytridiomycota</taxon>
        <taxon>Chytridiomycota incertae sedis</taxon>
        <taxon>Chytridiomycetes</taxon>
        <taxon>Synchytriales</taxon>
        <taxon>Synchytriaceae</taxon>
        <taxon>Synchytrium</taxon>
    </lineage>
</organism>
<proteinExistence type="predicted"/>
<evidence type="ECO:0000313" key="4">
    <source>
        <dbReference type="Proteomes" id="UP000317494"/>
    </source>
</evidence>
<dbReference type="Proteomes" id="UP000317494">
    <property type="component" value="Unassembled WGS sequence"/>
</dbReference>